<keyword evidence="3" id="KW-1185">Reference proteome</keyword>
<evidence type="ECO:0000256" key="1">
    <source>
        <dbReference type="SAM" id="Phobius"/>
    </source>
</evidence>
<keyword evidence="1" id="KW-0472">Membrane</keyword>
<comment type="caution">
    <text evidence="2">The sequence shown here is derived from an EMBL/GenBank/DDBJ whole genome shotgun (WGS) entry which is preliminary data.</text>
</comment>
<keyword evidence="1" id="KW-0812">Transmembrane</keyword>
<accession>A9DCD4</accession>
<dbReference type="Proteomes" id="UP000005839">
    <property type="component" value="Unassembled WGS sequence"/>
</dbReference>
<name>A9DCD4_9GAMM</name>
<reference evidence="2 3" key="1">
    <citation type="submission" date="2007-10" db="EMBL/GenBank/DDBJ databases">
        <authorList>
            <person name="Yayanos A."/>
            <person name="Ferriera S."/>
            <person name="Johnson J."/>
            <person name="Kravitz S."/>
            <person name="Halpern A."/>
            <person name="Remington K."/>
            <person name="Beeson K."/>
            <person name="Tran B."/>
            <person name="Rogers Y.-H."/>
            <person name="Friedman R."/>
            <person name="Venter J.C."/>
        </authorList>
    </citation>
    <scope>NUCLEOTIDE SEQUENCE [LARGE SCALE GENOMIC DNA]</scope>
    <source>
        <strain evidence="2 3">KT99</strain>
    </source>
</reference>
<dbReference type="AlphaFoldDB" id="A9DCD4"/>
<keyword evidence="1" id="KW-1133">Transmembrane helix</keyword>
<gene>
    <name evidence="2" type="ORF">KT99_08999</name>
</gene>
<protein>
    <submittedName>
        <fullName evidence="2">Uncharacterized protein</fullName>
    </submittedName>
</protein>
<feature type="transmembrane region" description="Helical" evidence="1">
    <location>
        <begin position="53"/>
        <end position="80"/>
    </location>
</feature>
<evidence type="ECO:0000313" key="2">
    <source>
        <dbReference type="EMBL" id="EDQ00318.1"/>
    </source>
</evidence>
<proteinExistence type="predicted"/>
<feature type="transmembrane region" description="Helical" evidence="1">
    <location>
        <begin position="21"/>
        <end position="47"/>
    </location>
</feature>
<dbReference type="EMBL" id="ABIC01000022">
    <property type="protein sequence ID" value="EDQ00318.1"/>
    <property type="molecule type" value="Genomic_DNA"/>
</dbReference>
<organism evidence="2 3">
    <name type="scientific">Shewanella benthica KT99</name>
    <dbReference type="NCBI Taxonomy" id="314608"/>
    <lineage>
        <taxon>Bacteria</taxon>
        <taxon>Pseudomonadati</taxon>
        <taxon>Pseudomonadota</taxon>
        <taxon>Gammaproteobacteria</taxon>
        <taxon>Alteromonadales</taxon>
        <taxon>Shewanellaceae</taxon>
        <taxon>Shewanella</taxon>
    </lineage>
</organism>
<evidence type="ECO:0000313" key="3">
    <source>
        <dbReference type="Proteomes" id="UP000005839"/>
    </source>
</evidence>
<sequence length="85" mass="9165">MVLKILRAYFYVNNRDNRIAAIGVTNIISMVALATLVCAPVTTLAIVEIPSPIVNMLLVTARIGLDVSILVSEILILNVYSLGIP</sequence>
<dbReference type="RefSeq" id="WP_005500133.1">
    <property type="nucleotide sequence ID" value="NZ_ABIC01000022.1"/>
</dbReference>